<proteinExistence type="predicted"/>
<name>A0ACC2BSF3_DIPCM</name>
<gene>
    <name evidence="1" type="ORF">O6H91_13G015400</name>
</gene>
<keyword evidence="2" id="KW-1185">Reference proteome</keyword>
<evidence type="ECO:0000313" key="1">
    <source>
        <dbReference type="EMBL" id="KAJ7532707.1"/>
    </source>
</evidence>
<evidence type="ECO:0000313" key="2">
    <source>
        <dbReference type="Proteomes" id="UP001162992"/>
    </source>
</evidence>
<comment type="caution">
    <text evidence="1">The sequence shown here is derived from an EMBL/GenBank/DDBJ whole genome shotgun (WGS) entry which is preliminary data.</text>
</comment>
<accession>A0ACC2BSF3</accession>
<protein>
    <submittedName>
        <fullName evidence="1">Uncharacterized protein</fullName>
    </submittedName>
</protein>
<dbReference type="EMBL" id="CM055104">
    <property type="protein sequence ID" value="KAJ7532707.1"/>
    <property type="molecule type" value="Genomic_DNA"/>
</dbReference>
<sequence>MCLNHLCESIDTDGLVTINGHLHLGKSHEMAIGNGLNRWPNFHNITHCHPHSGRHNVVDYLMGSVAFISYIIDLFITPIALFVHSPHISSWLNNGSSPPYVPPLFRGLC</sequence>
<reference evidence="2" key="1">
    <citation type="journal article" date="2024" name="Proc. Natl. Acad. Sci. U.S.A.">
        <title>Extraordinary preservation of gene collinearity over three hundred million years revealed in homosporous lycophytes.</title>
        <authorList>
            <person name="Li C."/>
            <person name="Wickell D."/>
            <person name="Kuo L.Y."/>
            <person name="Chen X."/>
            <person name="Nie B."/>
            <person name="Liao X."/>
            <person name="Peng D."/>
            <person name="Ji J."/>
            <person name="Jenkins J."/>
            <person name="Williams M."/>
            <person name="Shu S."/>
            <person name="Plott C."/>
            <person name="Barry K."/>
            <person name="Rajasekar S."/>
            <person name="Grimwood J."/>
            <person name="Han X."/>
            <person name="Sun S."/>
            <person name="Hou Z."/>
            <person name="He W."/>
            <person name="Dai G."/>
            <person name="Sun C."/>
            <person name="Schmutz J."/>
            <person name="Leebens-Mack J.H."/>
            <person name="Li F.W."/>
            <person name="Wang L."/>
        </authorList>
    </citation>
    <scope>NUCLEOTIDE SEQUENCE [LARGE SCALE GENOMIC DNA]</scope>
    <source>
        <strain evidence="2">cv. PW_Plant_1</strain>
    </source>
</reference>
<organism evidence="1 2">
    <name type="scientific">Diphasiastrum complanatum</name>
    <name type="common">Issler's clubmoss</name>
    <name type="synonym">Lycopodium complanatum</name>
    <dbReference type="NCBI Taxonomy" id="34168"/>
    <lineage>
        <taxon>Eukaryota</taxon>
        <taxon>Viridiplantae</taxon>
        <taxon>Streptophyta</taxon>
        <taxon>Embryophyta</taxon>
        <taxon>Tracheophyta</taxon>
        <taxon>Lycopodiopsida</taxon>
        <taxon>Lycopodiales</taxon>
        <taxon>Lycopodiaceae</taxon>
        <taxon>Lycopodioideae</taxon>
        <taxon>Diphasiastrum</taxon>
    </lineage>
</organism>
<dbReference type="Proteomes" id="UP001162992">
    <property type="component" value="Chromosome 13"/>
</dbReference>